<dbReference type="GO" id="GO:0000287">
    <property type="term" value="F:magnesium ion binding"/>
    <property type="evidence" value="ECO:0007669"/>
    <property type="project" value="InterPro"/>
</dbReference>
<dbReference type="Pfam" id="PF01648">
    <property type="entry name" value="ACPS"/>
    <property type="match status" value="1"/>
</dbReference>
<dbReference type="InterPro" id="IPR008278">
    <property type="entry name" value="4-PPantetheinyl_Trfase_dom"/>
</dbReference>
<evidence type="ECO:0000313" key="3">
    <source>
        <dbReference type="EMBL" id="HGS86984.1"/>
    </source>
</evidence>
<evidence type="ECO:0000259" key="2">
    <source>
        <dbReference type="Pfam" id="PF01648"/>
    </source>
</evidence>
<accession>A0A7C4Q1E7</accession>
<dbReference type="GO" id="GO:0008897">
    <property type="term" value="F:holo-[acyl-carrier-protein] synthase activity"/>
    <property type="evidence" value="ECO:0007669"/>
    <property type="project" value="InterPro"/>
</dbReference>
<dbReference type="InterPro" id="IPR037143">
    <property type="entry name" value="4-PPantetheinyl_Trfase_dom_sf"/>
</dbReference>
<organism evidence="3">
    <name type="scientific">Bellilinea caldifistulae</name>
    <dbReference type="NCBI Taxonomy" id="360411"/>
    <lineage>
        <taxon>Bacteria</taxon>
        <taxon>Bacillati</taxon>
        <taxon>Chloroflexota</taxon>
        <taxon>Anaerolineae</taxon>
        <taxon>Anaerolineales</taxon>
        <taxon>Anaerolineaceae</taxon>
        <taxon>Bellilinea</taxon>
    </lineage>
</organism>
<feature type="domain" description="4'-phosphopantetheinyl transferase" evidence="2">
    <location>
        <begin position="124"/>
        <end position="199"/>
    </location>
</feature>
<dbReference type="SUPFAM" id="SSF56214">
    <property type="entry name" value="4'-phosphopantetheinyl transferase"/>
    <property type="match status" value="2"/>
</dbReference>
<gene>
    <name evidence="3" type="ORF">ENT17_05130</name>
</gene>
<dbReference type="EMBL" id="DSXR01000052">
    <property type="protein sequence ID" value="HGS86984.1"/>
    <property type="molecule type" value="Genomic_DNA"/>
</dbReference>
<evidence type="ECO:0000256" key="1">
    <source>
        <dbReference type="ARBA" id="ARBA00022679"/>
    </source>
</evidence>
<name>A0A7C4Q1E7_9CHLR</name>
<protein>
    <submittedName>
        <fullName evidence="3">4'-phosphopantetheinyl transferase superfamily protein</fullName>
    </submittedName>
</protein>
<sequence length="250" mass="29124">MLRSKAQSLVQIMWCMGEVSPDWGDLTVSDWMWLSPTEKEMLIGMRFPKRRREWLSGRWTAKQLLLRCSPRLAGKPLTEISIENHINGNPVVFVEGQILPGCLSLSHRENQAAAAYLTNEDVFVGIDLEWIEERHPAFLQDYFTEREIEWVTAAPNREQPLRTTLIWSAKESALKSLRVGLAVDTRTVEVHPLEDEFPQGWRKVNFHSNLPEEGYQLHGWWQKRENFIITIVVNMPASHKPVFDIKEIHW</sequence>
<dbReference type="AlphaFoldDB" id="A0A7C4Q1E7"/>
<proteinExistence type="predicted"/>
<reference evidence="3" key="1">
    <citation type="journal article" date="2020" name="mSystems">
        <title>Genome- and Community-Level Interaction Insights into Carbon Utilization and Element Cycling Functions of Hydrothermarchaeota in Hydrothermal Sediment.</title>
        <authorList>
            <person name="Zhou Z."/>
            <person name="Liu Y."/>
            <person name="Xu W."/>
            <person name="Pan J."/>
            <person name="Luo Z.H."/>
            <person name="Li M."/>
        </authorList>
    </citation>
    <scope>NUCLEOTIDE SEQUENCE [LARGE SCALE GENOMIC DNA]</scope>
    <source>
        <strain evidence="3">SpSt-556</strain>
    </source>
</reference>
<keyword evidence="1 3" id="KW-0808">Transferase</keyword>
<comment type="caution">
    <text evidence="3">The sequence shown here is derived from an EMBL/GenBank/DDBJ whole genome shotgun (WGS) entry which is preliminary data.</text>
</comment>
<dbReference type="Gene3D" id="3.90.470.20">
    <property type="entry name" value="4'-phosphopantetheinyl transferase domain"/>
    <property type="match status" value="2"/>
</dbReference>